<dbReference type="InterPro" id="IPR037523">
    <property type="entry name" value="VOC_core"/>
</dbReference>
<accession>A0ABV5KE62</accession>
<name>A0ABV5KE62_9ACTN</name>
<organism evidence="2 3">
    <name type="scientific">Nocardioides plantarum</name>
    <dbReference type="NCBI Taxonomy" id="29299"/>
    <lineage>
        <taxon>Bacteria</taxon>
        <taxon>Bacillati</taxon>
        <taxon>Actinomycetota</taxon>
        <taxon>Actinomycetes</taxon>
        <taxon>Propionibacteriales</taxon>
        <taxon>Nocardioidaceae</taxon>
        <taxon>Nocardioides</taxon>
    </lineage>
</organism>
<reference evidence="2 3" key="1">
    <citation type="submission" date="2024-09" db="EMBL/GenBank/DDBJ databases">
        <authorList>
            <person name="Sun Q."/>
            <person name="Mori K."/>
        </authorList>
    </citation>
    <scope>NUCLEOTIDE SEQUENCE [LARGE SCALE GENOMIC DNA]</scope>
    <source>
        <strain evidence="2 3">JCM 9626</strain>
    </source>
</reference>
<dbReference type="SUPFAM" id="SSF54593">
    <property type="entry name" value="Glyoxalase/Bleomycin resistance protein/Dihydroxybiphenyl dioxygenase"/>
    <property type="match status" value="1"/>
</dbReference>
<dbReference type="Proteomes" id="UP001589750">
    <property type="component" value="Unassembled WGS sequence"/>
</dbReference>
<protein>
    <submittedName>
        <fullName evidence="2">VOC family protein</fullName>
    </submittedName>
</protein>
<evidence type="ECO:0000313" key="2">
    <source>
        <dbReference type="EMBL" id="MFB9314995.1"/>
    </source>
</evidence>
<dbReference type="RefSeq" id="WP_246084131.1">
    <property type="nucleotide sequence ID" value="NZ_JBHMDG010000027.1"/>
</dbReference>
<dbReference type="Gene3D" id="3.10.180.10">
    <property type="entry name" value="2,3-Dihydroxybiphenyl 1,2-Dioxygenase, domain 1"/>
    <property type="match status" value="1"/>
</dbReference>
<dbReference type="EMBL" id="JBHMDG010000027">
    <property type="protein sequence ID" value="MFB9314995.1"/>
    <property type="molecule type" value="Genomic_DNA"/>
</dbReference>
<evidence type="ECO:0000313" key="3">
    <source>
        <dbReference type="Proteomes" id="UP001589750"/>
    </source>
</evidence>
<gene>
    <name evidence="2" type="ORF">ACFFRI_18195</name>
</gene>
<dbReference type="InterPro" id="IPR029068">
    <property type="entry name" value="Glyas_Bleomycin-R_OHBP_Dase"/>
</dbReference>
<dbReference type="PROSITE" id="PS51819">
    <property type="entry name" value="VOC"/>
    <property type="match status" value="1"/>
</dbReference>
<sequence>MDRTIPALPVGSVVAAASSYAERLGFEVVHLDPAGFAVVRRDAAEIHLWEASDTGWRVRPPADLVDRPVRTGAEDFLAGTASCRVSCGDPAEVDALHAELAAAGMLHPTDGGAPVDTDWGTREVAALDLDGNLLTFFARTQPPPR</sequence>
<feature type="domain" description="VOC" evidence="1">
    <location>
        <begin position="1"/>
        <end position="139"/>
    </location>
</feature>
<proteinExistence type="predicted"/>
<keyword evidence="3" id="KW-1185">Reference proteome</keyword>
<evidence type="ECO:0000259" key="1">
    <source>
        <dbReference type="PROSITE" id="PS51819"/>
    </source>
</evidence>
<comment type="caution">
    <text evidence="2">The sequence shown here is derived from an EMBL/GenBank/DDBJ whole genome shotgun (WGS) entry which is preliminary data.</text>
</comment>